<comment type="caution">
    <text evidence="1">The sequence shown here is derived from an EMBL/GenBank/DDBJ whole genome shotgun (WGS) entry which is preliminary data.</text>
</comment>
<protein>
    <submittedName>
        <fullName evidence="1">Uncharacterized protein</fullName>
    </submittedName>
</protein>
<gene>
    <name evidence="1" type="ORF">LCGC14_1273790</name>
</gene>
<reference evidence="1" key="1">
    <citation type="journal article" date="2015" name="Nature">
        <title>Complex archaea that bridge the gap between prokaryotes and eukaryotes.</title>
        <authorList>
            <person name="Spang A."/>
            <person name="Saw J.H."/>
            <person name="Jorgensen S.L."/>
            <person name="Zaremba-Niedzwiedzka K."/>
            <person name="Martijn J."/>
            <person name="Lind A.E."/>
            <person name="van Eijk R."/>
            <person name="Schleper C."/>
            <person name="Guy L."/>
            <person name="Ettema T.J."/>
        </authorList>
    </citation>
    <scope>NUCLEOTIDE SEQUENCE</scope>
</reference>
<evidence type="ECO:0000313" key="1">
    <source>
        <dbReference type="EMBL" id="KKM86946.1"/>
    </source>
</evidence>
<sequence>MFNKKDYLVKKEEQKKYEKILKQLRKFDLEMVQCQFCKGCCNDLYMYAYKKGWICNNCLKHNKEIKNIIKSK</sequence>
<feature type="non-terminal residue" evidence="1">
    <location>
        <position position="72"/>
    </location>
</feature>
<dbReference type="EMBL" id="LAZR01007176">
    <property type="protein sequence ID" value="KKM86946.1"/>
    <property type="molecule type" value="Genomic_DNA"/>
</dbReference>
<accession>A0A0F9LIH4</accession>
<name>A0A0F9LIH4_9ZZZZ</name>
<proteinExistence type="predicted"/>
<dbReference type="AlphaFoldDB" id="A0A0F9LIH4"/>
<organism evidence="1">
    <name type="scientific">marine sediment metagenome</name>
    <dbReference type="NCBI Taxonomy" id="412755"/>
    <lineage>
        <taxon>unclassified sequences</taxon>
        <taxon>metagenomes</taxon>
        <taxon>ecological metagenomes</taxon>
    </lineage>
</organism>